<dbReference type="OrthoDB" id="2866996at2759"/>
<dbReference type="Gene3D" id="3.60.10.10">
    <property type="entry name" value="Endonuclease/exonuclease/phosphatase"/>
    <property type="match status" value="1"/>
</dbReference>
<feature type="domain" description="Endonuclease/exonuclease/phosphatase" evidence="3">
    <location>
        <begin position="140"/>
        <end position="436"/>
    </location>
</feature>
<dbReference type="Pfam" id="PF03372">
    <property type="entry name" value="Exo_endo_phos"/>
    <property type="match status" value="1"/>
</dbReference>
<evidence type="ECO:0000256" key="1">
    <source>
        <dbReference type="SAM" id="MobiDB-lite"/>
    </source>
</evidence>
<dbReference type="SUPFAM" id="SSF56219">
    <property type="entry name" value="DNase I-like"/>
    <property type="match status" value="1"/>
</dbReference>
<dbReference type="AlphaFoldDB" id="A0A9J5XYL0"/>
<name>A0A9J5XYL0_SOLCO</name>
<sequence>MYICHRFIACFLDGLLEMASLSASMTYYPPQTSLSGISREFETSMKPQSLPRGRTIHFAKMSTTPAPLSPKFVPAEKSGITSVSKSDGFKFSLVSYNILAQVIRPCSNLLRQFIYFIIFIKCMQAYVKGDLFPHSPGPCLKWKARSQAILTVLKSLGADFLCLQELDEYDSFYKRNIESVGYSSIYIKRSGQKRDGCGVFYKQDSAELVIEEKIEYNDLVPSNQDDTSSEDKEENLPSGGNKKSASKDADLKNRRANRGDLNDPCVRFKRDCVGIMAAFRLKDPSHLIIVANTHIYWDPELADVKLAQARYLLSRLAQFKLLVSDKFDCSPSVVVTGDFNSLPGSQVYQYLMSGSSEAGTLPEISDDVHIPLCSAYASTRGEPHFTNYTPGFTGTLDYILFSPSGGIKPVSYLELPEPEALDVQGGLPNYYHPSDHLPIGAEFEIIQ</sequence>
<organism evidence="4 5">
    <name type="scientific">Solanum commersonii</name>
    <name type="common">Commerson's wild potato</name>
    <name type="synonym">Commerson's nightshade</name>
    <dbReference type="NCBI Taxonomy" id="4109"/>
    <lineage>
        <taxon>Eukaryota</taxon>
        <taxon>Viridiplantae</taxon>
        <taxon>Streptophyta</taxon>
        <taxon>Embryophyta</taxon>
        <taxon>Tracheophyta</taxon>
        <taxon>Spermatophyta</taxon>
        <taxon>Magnoliopsida</taxon>
        <taxon>eudicotyledons</taxon>
        <taxon>Gunneridae</taxon>
        <taxon>Pentapetalae</taxon>
        <taxon>asterids</taxon>
        <taxon>lamiids</taxon>
        <taxon>Solanales</taxon>
        <taxon>Solanaceae</taxon>
        <taxon>Solanoideae</taxon>
        <taxon>Solaneae</taxon>
        <taxon>Solanum</taxon>
    </lineage>
</organism>
<keyword evidence="5" id="KW-1185">Reference proteome</keyword>
<feature type="region of interest" description="Disordered" evidence="1">
    <location>
        <begin position="220"/>
        <end position="256"/>
    </location>
</feature>
<dbReference type="PANTHER" id="PTHR12121:SF68">
    <property type="entry name" value="CARBON CATABOLITE REPRESSOR PROTEIN 4 HOMOLOG 4-RELATED"/>
    <property type="match status" value="1"/>
</dbReference>
<evidence type="ECO:0000256" key="2">
    <source>
        <dbReference type="SAM" id="SignalP"/>
    </source>
</evidence>
<dbReference type="EMBL" id="JACXVP010000008">
    <property type="protein sequence ID" value="KAG5592252.1"/>
    <property type="molecule type" value="Genomic_DNA"/>
</dbReference>
<comment type="caution">
    <text evidence="4">The sequence shown here is derived from an EMBL/GenBank/DDBJ whole genome shotgun (WGS) entry which is preliminary data.</text>
</comment>
<dbReference type="GO" id="GO:0000175">
    <property type="term" value="F:3'-5'-RNA exonuclease activity"/>
    <property type="evidence" value="ECO:0007669"/>
    <property type="project" value="TreeGrafter"/>
</dbReference>
<feature type="compositionally biased region" description="Basic and acidic residues" evidence="1">
    <location>
        <begin position="245"/>
        <end position="256"/>
    </location>
</feature>
<evidence type="ECO:0000313" key="4">
    <source>
        <dbReference type="EMBL" id="KAG5592252.1"/>
    </source>
</evidence>
<accession>A0A9J5XYL0</accession>
<feature type="chain" id="PRO_5039926453" description="Endonuclease/exonuclease/phosphatase domain-containing protein" evidence="2">
    <location>
        <begin position="24"/>
        <end position="447"/>
    </location>
</feature>
<dbReference type="InterPro" id="IPR050410">
    <property type="entry name" value="CCR4/nocturin_mRNA_transcr"/>
</dbReference>
<feature type="signal peptide" evidence="2">
    <location>
        <begin position="1"/>
        <end position="23"/>
    </location>
</feature>
<dbReference type="PANTHER" id="PTHR12121">
    <property type="entry name" value="CARBON CATABOLITE REPRESSOR PROTEIN 4"/>
    <property type="match status" value="1"/>
</dbReference>
<proteinExistence type="predicted"/>
<evidence type="ECO:0000259" key="3">
    <source>
        <dbReference type="Pfam" id="PF03372"/>
    </source>
</evidence>
<keyword evidence="2" id="KW-0732">Signal</keyword>
<protein>
    <recommendedName>
        <fullName evidence="3">Endonuclease/exonuclease/phosphatase domain-containing protein</fullName>
    </recommendedName>
</protein>
<gene>
    <name evidence="4" type="ORF">H5410_042766</name>
</gene>
<dbReference type="InterPro" id="IPR036691">
    <property type="entry name" value="Endo/exonu/phosph_ase_sf"/>
</dbReference>
<reference evidence="4 5" key="1">
    <citation type="submission" date="2020-09" db="EMBL/GenBank/DDBJ databases">
        <title>De no assembly of potato wild relative species, Solanum commersonii.</title>
        <authorList>
            <person name="Cho K."/>
        </authorList>
    </citation>
    <scope>NUCLEOTIDE SEQUENCE [LARGE SCALE GENOMIC DNA]</scope>
    <source>
        <strain evidence="4">LZ3.2</strain>
        <tissue evidence="4">Leaf</tissue>
    </source>
</reference>
<evidence type="ECO:0000313" key="5">
    <source>
        <dbReference type="Proteomes" id="UP000824120"/>
    </source>
</evidence>
<dbReference type="Proteomes" id="UP000824120">
    <property type="component" value="Chromosome 8"/>
</dbReference>
<dbReference type="InterPro" id="IPR005135">
    <property type="entry name" value="Endo/exonuclease/phosphatase"/>
</dbReference>